<dbReference type="Pfam" id="PF02486">
    <property type="entry name" value="Rep_trans"/>
    <property type="match status" value="1"/>
</dbReference>
<dbReference type="Proteomes" id="UP000182508">
    <property type="component" value="Unassembled WGS sequence"/>
</dbReference>
<evidence type="ECO:0000259" key="1">
    <source>
        <dbReference type="Pfam" id="PF02486"/>
    </source>
</evidence>
<gene>
    <name evidence="3" type="ORF">SAMN02910293_02218</name>
</gene>
<proteinExistence type="predicted"/>
<evidence type="ECO:0000259" key="2">
    <source>
        <dbReference type="Pfam" id="PF18106"/>
    </source>
</evidence>
<dbReference type="EMBL" id="FMXP01000040">
    <property type="protein sequence ID" value="SDB44858.1"/>
    <property type="molecule type" value="Genomic_DNA"/>
</dbReference>
<sequence length="384" mass="45488">MSLSTLKSYECGRREFSLEKFKEIKSKIGFKVYDQKSPLRVMVDYLRITFMNVQNLKDFVQTYLYVPLKDFTDSETGLLNYNHLYRRGDIWIFDFLDKEERNNYQISIQLSGQGCRQMELILEKHNLDWRQFLEKMLYERGDMQVKRLDIALDEMYRGFDQESSHFYLSDLMSQVYKKQVIFEHLKVWNHVGGGSLSLDATDDDRQGISLYFGSRQSNMFFNFYEKRYEYAKKEKISVEEALETFGVWNRYEIRLAQEKAHGLVEKFIDGTELGELARGLVNNEMTVYNGIGQYGAYIPDQKWEDMFGSAEPLQLSVKPEPYSIDRTIRWLLFQVSNSLAYVEEADRIMDTEYLKMIQNSGKPTDKMEKELKFLKKNYQMMAAS</sequence>
<dbReference type="InterPro" id="IPR040819">
    <property type="entry name" value="Rol_Rep_N"/>
</dbReference>
<dbReference type="STRING" id="439219.SAMN02910293_02218"/>
<dbReference type="Pfam" id="PF18106">
    <property type="entry name" value="Rol_Rep_N"/>
    <property type="match status" value="1"/>
</dbReference>
<evidence type="ECO:0000313" key="4">
    <source>
        <dbReference type="Proteomes" id="UP000182508"/>
    </source>
</evidence>
<dbReference type="AlphaFoldDB" id="A0A1G6DIB0"/>
<feature type="domain" description="Replication initiation protein-like C-terminal" evidence="1">
    <location>
        <begin position="144"/>
        <end position="356"/>
    </location>
</feature>
<organism evidence="3 4">
    <name type="scientific">Streptococcus henryi</name>
    <dbReference type="NCBI Taxonomy" id="439219"/>
    <lineage>
        <taxon>Bacteria</taxon>
        <taxon>Bacillati</taxon>
        <taxon>Bacillota</taxon>
        <taxon>Bacilli</taxon>
        <taxon>Lactobacillales</taxon>
        <taxon>Streptococcaceae</taxon>
        <taxon>Streptococcus</taxon>
    </lineage>
</organism>
<feature type="domain" description="Rolling Circle replication initiation protein N-terminal" evidence="2">
    <location>
        <begin position="41"/>
        <end position="134"/>
    </location>
</feature>
<reference evidence="3 4" key="1">
    <citation type="submission" date="2016-10" db="EMBL/GenBank/DDBJ databases">
        <authorList>
            <person name="de Groot N.N."/>
        </authorList>
    </citation>
    <scope>NUCLEOTIDE SEQUENCE [LARGE SCALE GENOMIC DNA]</scope>
    <source>
        <strain evidence="3 4">A-4</strain>
    </source>
</reference>
<protein>
    <submittedName>
        <fullName evidence="3">Phage replication initiation protein</fullName>
    </submittedName>
</protein>
<dbReference type="eggNOG" id="COG1476">
    <property type="taxonomic scope" value="Bacteria"/>
</dbReference>
<dbReference type="InterPro" id="IPR003491">
    <property type="entry name" value="REP-like_C"/>
</dbReference>
<name>A0A1G6DIB0_9STRE</name>
<evidence type="ECO:0000313" key="3">
    <source>
        <dbReference type="EMBL" id="SDB44858.1"/>
    </source>
</evidence>
<keyword evidence="4" id="KW-1185">Reference proteome</keyword>
<accession>A0A1G6DIB0</accession>